<accession>A0A813YF62</accession>
<gene>
    <name evidence="9" type="ORF">GPM918_LOCUS7734</name>
    <name evidence="10" type="ORF">OVA965_LOCUS17611</name>
    <name evidence="11" type="ORF">SRO942_LOCUS7734</name>
    <name evidence="12" type="ORF">TMI583_LOCUS17623</name>
</gene>
<keyword evidence="4" id="KW-0378">Hydrolase</keyword>
<dbReference type="Proteomes" id="UP000681722">
    <property type="component" value="Unassembled WGS sequence"/>
</dbReference>
<keyword evidence="7" id="KW-0326">Glycosidase</keyword>
<evidence type="ECO:0000313" key="11">
    <source>
        <dbReference type="EMBL" id="CAF3669176.1"/>
    </source>
</evidence>
<keyword evidence="1" id="KW-0808">Transferase</keyword>
<organism evidence="9 13">
    <name type="scientific">Didymodactylos carnosus</name>
    <dbReference type="NCBI Taxonomy" id="1234261"/>
    <lineage>
        <taxon>Eukaryota</taxon>
        <taxon>Metazoa</taxon>
        <taxon>Spiralia</taxon>
        <taxon>Gnathifera</taxon>
        <taxon>Rotifera</taxon>
        <taxon>Eurotatoria</taxon>
        <taxon>Bdelloidea</taxon>
        <taxon>Philodinida</taxon>
        <taxon>Philodinidae</taxon>
        <taxon>Didymodactylos</taxon>
    </lineage>
</organism>
<dbReference type="InterPro" id="IPR022830">
    <property type="entry name" value="Indigdn_synthA-like"/>
</dbReference>
<evidence type="ECO:0000256" key="2">
    <source>
        <dbReference type="ARBA" id="ARBA00022723"/>
    </source>
</evidence>
<dbReference type="GO" id="GO:0016301">
    <property type="term" value="F:kinase activity"/>
    <property type="evidence" value="ECO:0007669"/>
    <property type="project" value="UniProtKB-KW"/>
</dbReference>
<dbReference type="GO" id="GO:0004730">
    <property type="term" value="F:pseudouridylate synthase activity"/>
    <property type="evidence" value="ECO:0007669"/>
    <property type="project" value="InterPro"/>
</dbReference>
<dbReference type="EMBL" id="CAJOBA010008510">
    <property type="protein sequence ID" value="CAF3830138.1"/>
    <property type="molecule type" value="Genomic_DNA"/>
</dbReference>
<evidence type="ECO:0000313" key="13">
    <source>
        <dbReference type="Proteomes" id="UP000663829"/>
    </source>
</evidence>
<evidence type="ECO:0000256" key="4">
    <source>
        <dbReference type="ARBA" id="ARBA00022801"/>
    </source>
</evidence>
<dbReference type="Proteomes" id="UP000682733">
    <property type="component" value="Unassembled WGS sequence"/>
</dbReference>
<dbReference type="PROSITE" id="PS00584">
    <property type="entry name" value="PFKB_KINASES_2"/>
    <property type="match status" value="1"/>
</dbReference>
<keyword evidence="3" id="KW-0418">Kinase</keyword>
<dbReference type="EMBL" id="CAJNOK010008494">
    <property type="protein sequence ID" value="CAF1065001.1"/>
    <property type="molecule type" value="Genomic_DNA"/>
</dbReference>
<evidence type="ECO:0000313" key="10">
    <source>
        <dbReference type="EMBL" id="CAF1065001.1"/>
    </source>
</evidence>
<reference evidence="9" key="1">
    <citation type="submission" date="2021-02" db="EMBL/GenBank/DDBJ databases">
        <authorList>
            <person name="Nowell W R."/>
        </authorList>
    </citation>
    <scope>NUCLEOTIDE SEQUENCE</scope>
</reference>
<dbReference type="InterPro" id="IPR007342">
    <property type="entry name" value="PsuG"/>
</dbReference>
<dbReference type="InterPro" id="IPR002173">
    <property type="entry name" value="Carboh/pur_kinase_PfkB_CS"/>
</dbReference>
<dbReference type="Pfam" id="PF04227">
    <property type="entry name" value="Indigoidine_A"/>
    <property type="match status" value="1"/>
</dbReference>
<keyword evidence="5" id="KW-0464">Manganese</keyword>
<dbReference type="EMBL" id="CAJNOQ010001285">
    <property type="protein sequence ID" value="CAF0883433.1"/>
    <property type="molecule type" value="Genomic_DNA"/>
</dbReference>
<dbReference type="AlphaFoldDB" id="A0A813YF62"/>
<dbReference type="InterPro" id="IPR029056">
    <property type="entry name" value="Ribokinase-like"/>
</dbReference>
<evidence type="ECO:0000256" key="1">
    <source>
        <dbReference type="ARBA" id="ARBA00022679"/>
    </source>
</evidence>
<dbReference type="GO" id="GO:0006796">
    <property type="term" value="P:phosphate-containing compound metabolic process"/>
    <property type="evidence" value="ECO:0007669"/>
    <property type="project" value="UniProtKB-ARBA"/>
</dbReference>
<evidence type="ECO:0000259" key="8">
    <source>
        <dbReference type="Pfam" id="PF00294"/>
    </source>
</evidence>
<keyword evidence="6" id="KW-0456">Lyase</keyword>
<evidence type="ECO:0000256" key="3">
    <source>
        <dbReference type="ARBA" id="ARBA00022777"/>
    </source>
</evidence>
<dbReference type="InterPro" id="IPR011611">
    <property type="entry name" value="PfkB_dom"/>
</dbReference>
<dbReference type="Gene3D" id="3.40.1190.20">
    <property type="match status" value="1"/>
</dbReference>
<evidence type="ECO:0000313" key="9">
    <source>
        <dbReference type="EMBL" id="CAF0883433.1"/>
    </source>
</evidence>
<dbReference type="GO" id="GO:0046872">
    <property type="term" value="F:metal ion binding"/>
    <property type="evidence" value="ECO:0007669"/>
    <property type="project" value="UniProtKB-KW"/>
</dbReference>
<evidence type="ECO:0000256" key="6">
    <source>
        <dbReference type="ARBA" id="ARBA00023239"/>
    </source>
</evidence>
<sequence>MIVQRVPNVRYYTSLPYSKKLFCASEEVRRGLEEKKAIVALETAILTHGLPKPINIETQFEIEQIVRKNGCIPATIALIDGQIKIGLTHEEIERLGSTDKQTFKASRRDLPYLLSQKLTAGTTVSSTMLIAHRLGIPIFATGGIGGVHRDVTDTFDISADLDEFGRTPVCVVSSGVKSILDIPRTLEYLETKGVGVYTYDTTDEFPNFFTKSSGYRSCGSVKTIEDAAQLVFNMLELNLQSGLLLAVPIDEEHELQGQMINNVIEEALDLAKKQNIRGNKVTPYILQEVRRLTDGQSIPTNQKLIYKNAKVAAQIAAALSKLQYQQHPCMTSKTDKNEKSQLLVIGGINIDMHIKLCEKFKIDSGSTLKSQINYDIGGVAYNITNALGLFNVPVQFLSVSGTDNLLSSTLLTSRQQLIIKAIENQLTATYVSLLDEKSNELLCGFGSMDIYEHSLTPQFIEENIDYIRNNNSIMFDANLSEATMDCIVRKAIEYQKSLVFISAGGPKKAMKIRNFIQHLNMLFCNRLELEAIINNDDNCKDNISLALHMRTLMKSNKNMKFICVTLGADGVMISVRNDNDDSNENFWIKRYQLKSNLNNKIVNVTGAGDSLCAGILSQILTNKKNESAIICGLLAAKATIQDKKTISNKLSLITDQMINDTYKNDVSIEQY</sequence>
<feature type="domain" description="Carbohydrate kinase PfkB" evidence="8">
    <location>
        <begin position="341"/>
        <end position="647"/>
    </location>
</feature>
<dbReference type="OrthoDB" id="198885at2759"/>
<keyword evidence="2" id="KW-0479">Metal-binding</keyword>
<evidence type="ECO:0000313" key="12">
    <source>
        <dbReference type="EMBL" id="CAF3830138.1"/>
    </source>
</evidence>
<dbReference type="Gene3D" id="3.40.1790.10">
    <property type="entry name" value="Indigoidine synthase domain"/>
    <property type="match status" value="1"/>
</dbReference>
<proteinExistence type="inferred from homology"/>
<keyword evidence="13" id="KW-1185">Reference proteome</keyword>
<dbReference type="Proteomes" id="UP000663829">
    <property type="component" value="Unassembled WGS sequence"/>
</dbReference>
<dbReference type="Proteomes" id="UP000677228">
    <property type="component" value="Unassembled WGS sequence"/>
</dbReference>
<comment type="caution">
    <text evidence="9">The sequence shown here is derived from an EMBL/GenBank/DDBJ whole genome shotgun (WGS) entry which is preliminary data.</text>
</comment>
<dbReference type="GO" id="GO:0016798">
    <property type="term" value="F:hydrolase activity, acting on glycosyl bonds"/>
    <property type="evidence" value="ECO:0007669"/>
    <property type="project" value="UniProtKB-KW"/>
</dbReference>
<dbReference type="PANTHER" id="PTHR42909:SF1">
    <property type="entry name" value="CARBOHYDRATE KINASE PFKB DOMAIN-CONTAINING PROTEIN"/>
    <property type="match status" value="1"/>
</dbReference>
<evidence type="ECO:0000256" key="7">
    <source>
        <dbReference type="ARBA" id="ARBA00023295"/>
    </source>
</evidence>
<evidence type="ECO:0000256" key="5">
    <source>
        <dbReference type="ARBA" id="ARBA00023211"/>
    </source>
</evidence>
<dbReference type="GO" id="GO:0005737">
    <property type="term" value="C:cytoplasm"/>
    <property type="evidence" value="ECO:0007669"/>
    <property type="project" value="TreeGrafter"/>
</dbReference>
<dbReference type="SUPFAM" id="SSF53613">
    <property type="entry name" value="Ribokinase-like"/>
    <property type="match status" value="1"/>
</dbReference>
<dbReference type="EMBL" id="CAJOBC010001285">
    <property type="protein sequence ID" value="CAF3669176.1"/>
    <property type="molecule type" value="Genomic_DNA"/>
</dbReference>
<dbReference type="Pfam" id="PF00294">
    <property type="entry name" value="PfkB"/>
    <property type="match status" value="1"/>
</dbReference>
<protein>
    <recommendedName>
        <fullName evidence="8">Carbohydrate kinase PfkB domain-containing protein</fullName>
    </recommendedName>
</protein>
<name>A0A813YF62_9BILA</name>
<dbReference type="PANTHER" id="PTHR42909">
    <property type="entry name" value="ZGC:136858"/>
    <property type="match status" value="1"/>
</dbReference>
<dbReference type="SUPFAM" id="SSF110581">
    <property type="entry name" value="Indigoidine synthase A-like"/>
    <property type="match status" value="1"/>
</dbReference>
<dbReference type="HAMAP" id="MF_01876">
    <property type="entry name" value="PsiMP_glycosidase"/>
    <property type="match status" value="1"/>
</dbReference>